<keyword evidence="2" id="KW-0472">Membrane</keyword>
<dbReference type="PANTHER" id="PTHR16502:SF0">
    <property type="entry name" value="KERATINOCYTE-ASSOCIATED TRANSMEMBRANE PROTEIN 2"/>
    <property type="match status" value="1"/>
</dbReference>
<proteinExistence type="predicted"/>
<dbReference type="AlphaFoldDB" id="A0A671KF04"/>
<dbReference type="PANTHER" id="PTHR16502">
    <property type="entry name" value="KERATINOCYTE-ASSOCIATED TRANSMEMBRANE PROTEIN 2"/>
    <property type="match status" value="1"/>
</dbReference>
<evidence type="ECO:0008006" key="5">
    <source>
        <dbReference type="Google" id="ProtNLM"/>
    </source>
</evidence>
<keyword evidence="2" id="KW-0812">Transmembrane</keyword>
<organism evidence="3 4">
    <name type="scientific">Sinocyclocheilus anshuiensis</name>
    <dbReference type="NCBI Taxonomy" id="1608454"/>
    <lineage>
        <taxon>Eukaryota</taxon>
        <taxon>Metazoa</taxon>
        <taxon>Chordata</taxon>
        <taxon>Craniata</taxon>
        <taxon>Vertebrata</taxon>
        <taxon>Euteleostomi</taxon>
        <taxon>Actinopterygii</taxon>
        <taxon>Neopterygii</taxon>
        <taxon>Teleostei</taxon>
        <taxon>Ostariophysi</taxon>
        <taxon>Cypriniformes</taxon>
        <taxon>Cyprinidae</taxon>
        <taxon>Cyprininae</taxon>
        <taxon>Sinocyclocheilus</taxon>
    </lineage>
</organism>
<evidence type="ECO:0000313" key="3">
    <source>
        <dbReference type="Ensembl" id="ENSSANP00000003952.1"/>
    </source>
</evidence>
<protein>
    <recommendedName>
        <fullName evidence="5">Trans-golgi network protein 2</fullName>
    </recommendedName>
</protein>
<evidence type="ECO:0000256" key="1">
    <source>
        <dbReference type="SAM" id="MobiDB-lite"/>
    </source>
</evidence>
<feature type="compositionally biased region" description="Basic and acidic residues" evidence="1">
    <location>
        <begin position="12"/>
        <end position="25"/>
    </location>
</feature>
<name>A0A671KF04_9TELE</name>
<keyword evidence="4" id="KW-1185">Reference proteome</keyword>
<feature type="compositionally biased region" description="Acidic residues" evidence="1">
    <location>
        <begin position="97"/>
        <end position="127"/>
    </location>
</feature>
<accession>A0A671KF04</accession>
<dbReference type="Proteomes" id="UP000472260">
    <property type="component" value="Unassembled WGS sequence"/>
</dbReference>
<evidence type="ECO:0000313" key="4">
    <source>
        <dbReference type="Proteomes" id="UP000472260"/>
    </source>
</evidence>
<dbReference type="InterPro" id="IPR037645">
    <property type="entry name" value="KCT2"/>
</dbReference>
<feature type="compositionally biased region" description="Polar residues" evidence="1">
    <location>
        <begin position="1"/>
        <end position="11"/>
    </location>
</feature>
<feature type="compositionally biased region" description="Polar residues" evidence="1">
    <location>
        <begin position="43"/>
        <end position="72"/>
    </location>
</feature>
<feature type="transmembrane region" description="Helical" evidence="2">
    <location>
        <begin position="157"/>
        <end position="174"/>
    </location>
</feature>
<dbReference type="Pfam" id="PF17818">
    <property type="entry name" value="KCT2"/>
    <property type="match status" value="1"/>
</dbReference>
<reference evidence="3" key="2">
    <citation type="submission" date="2025-09" db="UniProtKB">
        <authorList>
            <consortium name="Ensembl"/>
        </authorList>
    </citation>
    <scope>IDENTIFICATION</scope>
</reference>
<dbReference type="Ensembl" id="ENSSANT00000004253.1">
    <property type="protein sequence ID" value="ENSSANP00000003952.1"/>
    <property type="gene ID" value="ENSSANG00000002172.1"/>
</dbReference>
<keyword evidence="2" id="KW-1133">Transmembrane helix</keyword>
<feature type="region of interest" description="Disordered" evidence="1">
    <location>
        <begin position="1"/>
        <end position="140"/>
    </location>
</feature>
<reference evidence="3" key="1">
    <citation type="submission" date="2025-08" db="UniProtKB">
        <authorList>
            <consortium name="Ensembl"/>
        </authorList>
    </citation>
    <scope>IDENTIFICATION</scope>
</reference>
<sequence length="234" mass="26203">SNDVDTSNNNDPDYKIGEKPNEEQKNPSASNKESNKEIAPQTPEETQSKNNEANNEKSQTLTEGVNENTPLENANKDEGEDETDGKSEEKSPGPEIPTDEDVQNGDSANDPEEGEGEGEDTVDEPSNEQDTFNSKTEKKENKVKAYQQEESAENSHFFAYLVCAVILVAVLYIASHNKRKIIAFVFEGRRSRGTRRPKSSDYHKLDQSVSSITYTHSELRLLSIPFILKYLKNT</sequence>
<evidence type="ECO:0000256" key="2">
    <source>
        <dbReference type="SAM" id="Phobius"/>
    </source>
</evidence>